<dbReference type="EMBL" id="JACI01000002">
    <property type="protein sequence ID" value="OAQ14975.1"/>
    <property type="molecule type" value="Genomic_DNA"/>
</dbReference>
<evidence type="ECO:0000313" key="1">
    <source>
        <dbReference type="EMBL" id="OAQ14975.1"/>
    </source>
</evidence>
<name>A0A179CYI1_BIBTR</name>
<protein>
    <submittedName>
        <fullName evidence="1">Uncharacterized protein</fullName>
    </submittedName>
</protein>
<comment type="caution">
    <text evidence="1">The sequence shown here is derived from an EMBL/GenBank/DDBJ whole genome shotgun (WGS) entry which is preliminary data.</text>
</comment>
<dbReference type="Proteomes" id="UP000078358">
    <property type="component" value="Unassembled WGS sequence"/>
</dbReference>
<gene>
    <name evidence="1" type="ORF">F480_10660</name>
</gene>
<accession>A0A179CYI1</accession>
<sequence>MKTLILTAINDDDEFYFNHLIPFLLSLKNTNYVGDIGVIAYHLSEIKKQVLLKNNILVFEAENKYNTVYIDRQFTTALIAEKFNYDYIALYDGDIWFPSYSMTLFSEIKEKEKLYCCYDLNYGSFIDDCVTDTYKTAIRELIKNYLNTGYKLWQVGLIAGHRQAWLKYQQYICNKLAQQAIFTHKFGIDSLLVVLYSLEIGAIAPLPEKYNSLPTSGNLKYSNITETGQLLEKEIFTVNQEEVQGLHVTGPFRLYERNFYDYISHHGNIYFEQGQNFRLEPPQFKAFIFRTDKKSSHDTILLKVKQIYSEQTINIQTIENNCFINTGSKTHITLANNHSTAINLRFAVQPVLGKRITKGRFIYHRNKTPTIYTLGKWYTINLKPNEECILVSYDIDTSAQITWILDGITLCE</sequence>
<dbReference type="RefSeq" id="WP_064318998.1">
    <property type="nucleotide sequence ID" value="NZ_JACI01000002.1"/>
</dbReference>
<reference evidence="1 2" key="1">
    <citation type="submission" date="2014-01" db="EMBL/GenBank/DDBJ databases">
        <authorList>
            <person name="Zuccon D."/>
        </authorList>
    </citation>
    <scope>NUCLEOTIDE SEQUENCE [LARGE SCALE GENOMIC DNA]</scope>
    <source>
        <strain evidence="1 2">Y31</strain>
    </source>
</reference>
<evidence type="ECO:0000313" key="2">
    <source>
        <dbReference type="Proteomes" id="UP000078358"/>
    </source>
</evidence>
<proteinExistence type="predicted"/>
<dbReference type="AlphaFoldDB" id="A0A179CYI1"/>
<organism evidence="1 2">
    <name type="scientific">Bibersteinia trehalosi Y31</name>
    <dbReference type="NCBI Taxonomy" id="1261658"/>
    <lineage>
        <taxon>Bacteria</taxon>
        <taxon>Pseudomonadati</taxon>
        <taxon>Pseudomonadota</taxon>
        <taxon>Gammaproteobacteria</taxon>
        <taxon>Pasteurellales</taxon>
        <taxon>Pasteurellaceae</taxon>
        <taxon>Bibersteinia</taxon>
    </lineage>
</organism>
<dbReference type="PATRIC" id="fig|1261658.3.peg.2133"/>